<dbReference type="PANTHER" id="PTHR11056:SF0">
    <property type="entry name" value="HOMOGENTISATE 1,2-DIOXYGENASE"/>
    <property type="match status" value="1"/>
</dbReference>
<comment type="pathway">
    <text evidence="1">Amino-acid degradation; L-phenylalanine degradation; acetoacetate and fumarate from L-phenylalanine: step 4/6.</text>
</comment>
<dbReference type="Proteomes" id="UP000749646">
    <property type="component" value="Unassembled WGS sequence"/>
</dbReference>
<evidence type="ECO:0000256" key="2">
    <source>
        <dbReference type="ARBA" id="ARBA00013127"/>
    </source>
</evidence>
<keyword evidence="4" id="KW-0223">Dioxygenase</keyword>
<dbReference type="EC" id="1.13.11.5" evidence="2"/>
<gene>
    <name evidence="8" type="ORF">BGZ65_012838</name>
</gene>
<reference evidence="8" key="1">
    <citation type="journal article" date="2020" name="Fungal Divers.">
        <title>Resolving the Mortierellaceae phylogeny through synthesis of multi-gene phylogenetics and phylogenomics.</title>
        <authorList>
            <person name="Vandepol N."/>
            <person name="Liber J."/>
            <person name="Desiro A."/>
            <person name="Na H."/>
            <person name="Kennedy M."/>
            <person name="Barry K."/>
            <person name="Grigoriev I.V."/>
            <person name="Miller A.N."/>
            <person name="O'Donnell K."/>
            <person name="Stajich J.E."/>
            <person name="Bonito G."/>
        </authorList>
    </citation>
    <scope>NUCLEOTIDE SEQUENCE</scope>
    <source>
        <strain evidence="8">MES-2147</strain>
    </source>
</reference>
<evidence type="ECO:0000256" key="4">
    <source>
        <dbReference type="ARBA" id="ARBA00022964"/>
    </source>
</evidence>
<evidence type="ECO:0000256" key="1">
    <source>
        <dbReference type="ARBA" id="ARBA00004704"/>
    </source>
</evidence>
<dbReference type="InterPro" id="IPR046452">
    <property type="entry name" value="HgmA_N"/>
</dbReference>
<evidence type="ECO:0000313" key="8">
    <source>
        <dbReference type="EMBL" id="KAF9938436.1"/>
    </source>
</evidence>
<keyword evidence="3" id="KW-0479">Metal-binding</keyword>
<sequence>MTDIKNDYKYQAGFGNHFSSEALPEALPKGQNTPQVCPYGLYAEQLSGTAFTVDRKHNERT</sequence>
<comment type="caution">
    <text evidence="8">The sequence shown here is derived from an EMBL/GenBank/DDBJ whole genome shotgun (WGS) entry which is preliminary data.</text>
</comment>
<accession>A0A9P6IMI1</accession>
<keyword evidence="5" id="KW-0560">Oxidoreductase</keyword>
<keyword evidence="9" id="KW-1185">Reference proteome</keyword>
<dbReference type="GO" id="GO:0006559">
    <property type="term" value="P:L-phenylalanine catabolic process"/>
    <property type="evidence" value="ECO:0007669"/>
    <property type="project" value="InterPro"/>
</dbReference>
<dbReference type="EMBL" id="JAAAHW010009600">
    <property type="protein sequence ID" value="KAF9938436.1"/>
    <property type="molecule type" value="Genomic_DNA"/>
</dbReference>
<keyword evidence="6" id="KW-0408">Iron</keyword>
<dbReference type="GO" id="GO:0004411">
    <property type="term" value="F:homogentisate 1,2-dioxygenase activity"/>
    <property type="evidence" value="ECO:0007669"/>
    <property type="project" value="UniProtKB-EC"/>
</dbReference>
<dbReference type="SUPFAM" id="SSF51182">
    <property type="entry name" value="RmlC-like cupins"/>
    <property type="match status" value="1"/>
</dbReference>
<dbReference type="PANTHER" id="PTHR11056">
    <property type="entry name" value="HOMOGENTISATE 1,2-DIOXYGENASE"/>
    <property type="match status" value="1"/>
</dbReference>
<protein>
    <recommendedName>
        <fullName evidence="2">homogentisate 1,2-dioxygenase</fullName>
        <ecNumber evidence="2">1.13.11.5</ecNumber>
    </recommendedName>
</protein>
<organism evidence="8 9">
    <name type="scientific">Modicella reniformis</name>
    <dbReference type="NCBI Taxonomy" id="1440133"/>
    <lineage>
        <taxon>Eukaryota</taxon>
        <taxon>Fungi</taxon>
        <taxon>Fungi incertae sedis</taxon>
        <taxon>Mucoromycota</taxon>
        <taxon>Mortierellomycotina</taxon>
        <taxon>Mortierellomycetes</taxon>
        <taxon>Mortierellales</taxon>
        <taxon>Mortierellaceae</taxon>
        <taxon>Modicella</taxon>
    </lineage>
</organism>
<name>A0A9P6IMI1_9FUNG</name>
<dbReference type="AlphaFoldDB" id="A0A9P6IMI1"/>
<dbReference type="GO" id="GO:0006570">
    <property type="term" value="P:tyrosine metabolic process"/>
    <property type="evidence" value="ECO:0007669"/>
    <property type="project" value="InterPro"/>
</dbReference>
<evidence type="ECO:0000256" key="3">
    <source>
        <dbReference type="ARBA" id="ARBA00022723"/>
    </source>
</evidence>
<proteinExistence type="predicted"/>
<dbReference type="InterPro" id="IPR005708">
    <property type="entry name" value="Homogentis_dOase"/>
</dbReference>
<dbReference type="GO" id="GO:0005737">
    <property type="term" value="C:cytoplasm"/>
    <property type="evidence" value="ECO:0007669"/>
    <property type="project" value="TreeGrafter"/>
</dbReference>
<evidence type="ECO:0000256" key="6">
    <source>
        <dbReference type="ARBA" id="ARBA00023004"/>
    </source>
</evidence>
<feature type="domain" description="Homogentisate 1,2-dioxygenase N-terminal" evidence="7">
    <location>
        <begin position="9"/>
        <end position="61"/>
    </location>
</feature>
<evidence type="ECO:0000256" key="5">
    <source>
        <dbReference type="ARBA" id="ARBA00023002"/>
    </source>
</evidence>
<dbReference type="Pfam" id="PF20510">
    <property type="entry name" value="HgmA_N"/>
    <property type="match status" value="1"/>
</dbReference>
<dbReference type="GO" id="GO:0046872">
    <property type="term" value="F:metal ion binding"/>
    <property type="evidence" value="ECO:0007669"/>
    <property type="project" value="UniProtKB-KW"/>
</dbReference>
<dbReference type="OrthoDB" id="1689029at2759"/>
<evidence type="ECO:0000259" key="7">
    <source>
        <dbReference type="Pfam" id="PF20510"/>
    </source>
</evidence>
<dbReference type="InterPro" id="IPR011051">
    <property type="entry name" value="RmlC_Cupin_sf"/>
</dbReference>
<evidence type="ECO:0000313" key="9">
    <source>
        <dbReference type="Proteomes" id="UP000749646"/>
    </source>
</evidence>
<feature type="non-terminal residue" evidence="8">
    <location>
        <position position="61"/>
    </location>
</feature>